<dbReference type="AlphaFoldDB" id="A0A9P6E8Y4"/>
<keyword evidence="1" id="KW-0472">Membrane</keyword>
<name>A0A9P6E8Y4_9AGAR</name>
<keyword evidence="1" id="KW-1133">Transmembrane helix</keyword>
<sequence length="53" mass="6113">MALLTPLGLLLAWFQDNRMSRTASKLMDLVHLSLTVCSIFVCIFSSYFFHMQD</sequence>
<reference evidence="2" key="1">
    <citation type="submission" date="2020-11" db="EMBL/GenBank/DDBJ databases">
        <authorList>
            <consortium name="DOE Joint Genome Institute"/>
            <person name="Ahrendt S."/>
            <person name="Riley R."/>
            <person name="Andreopoulos W."/>
            <person name="Labutti K."/>
            <person name="Pangilinan J."/>
            <person name="Ruiz-Duenas F.J."/>
            <person name="Barrasa J.M."/>
            <person name="Sanchez-Garcia M."/>
            <person name="Camarero S."/>
            <person name="Miyauchi S."/>
            <person name="Serrano A."/>
            <person name="Linde D."/>
            <person name="Babiker R."/>
            <person name="Drula E."/>
            <person name="Ayuso-Fernandez I."/>
            <person name="Pacheco R."/>
            <person name="Padilla G."/>
            <person name="Ferreira P."/>
            <person name="Barriuso J."/>
            <person name="Kellner H."/>
            <person name="Castanera R."/>
            <person name="Alfaro M."/>
            <person name="Ramirez L."/>
            <person name="Pisabarro A.G."/>
            <person name="Kuo A."/>
            <person name="Tritt A."/>
            <person name="Lipzen A."/>
            <person name="He G."/>
            <person name="Yan M."/>
            <person name="Ng V."/>
            <person name="Cullen D."/>
            <person name="Martin F."/>
            <person name="Rosso M.-N."/>
            <person name="Henrissat B."/>
            <person name="Hibbett D."/>
            <person name="Martinez A.T."/>
            <person name="Grigoriev I.V."/>
        </authorList>
    </citation>
    <scope>NUCLEOTIDE SEQUENCE</scope>
    <source>
        <strain evidence="2">CBS 506.95</strain>
    </source>
</reference>
<keyword evidence="1" id="KW-0812">Transmembrane</keyword>
<evidence type="ECO:0000313" key="2">
    <source>
        <dbReference type="EMBL" id="KAF9524563.1"/>
    </source>
</evidence>
<dbReference type="Proteomes" id="UP000807306">
    <property type="component" value="Unassembled WGS sequence"/>
</dbReference>
<dbReference type="EMBL" id="MU157897">
    <property type="protein sequence ID" value="KAF9524563.1"/>
    <property type="molecule type" value="Genomic_DNA"/>
</dbReference>
<comment type="caution">
    <text evidence="2">The sequence shown here is derived from an EMBL/GenBank/DDBJ whole genome shotgun (WGS) entry which is preliminary data.</text>
</comment>
<evidence type="ECO:0000313" key="3">
    <source>
        <dbReference type="Proteomes" id="UP000807306"/>
    </source>
</evidence>
<feature type="transmembrane region" description="Helical" evidence="1">
    <location>
        <begin position="30"/>
        <end position="49"/>
    </location>
</feature>
<gene>
    <name evidence="2" type="ORF">CPB83DRAFT_861138</name>
</gene>
<accession>A0A9P6E8Y4</accession>
<organism evidence="2 3">
    <name type="scientific">Crepidotus variabilis</name>
    <dbReference type="NCBI Taxonomy" id="179855"/>
    <lineage>
        <taxon>Eukaryota</taxon>
        <taxon>Fungi</taxon>
        <taxon>Dikarya</taxon>
        <taxon>Basidiomycota</taxon>
        <taxon>Agaricomycotina</taxon>
        <taxon>Agaricomycetes</taxon>
        <taxon>Agaricomycetidae</taxon>
        <taxon>Agaricales</taxon>
        <taxon>Agaricineae</taxon>
        <taxon>Crepidotaceae</taxon>
        <taxon>Crepidotus</taxon>
    </lineage>
</organism>
<protein>
    <submittedName>
        <fullName evidence="2">Uncharacterized protein</fullName>
    </submittedName>
</protein>
<proteinExistence type="predicted"/>
<evidence type="ECO:0000256" key="1">
    <source>
        <dbReference type="SAM" id="Phobius"/>
    </source>
</evidence>
<keyword evidence="3" id="KW-1185">Reference proteome</keyword>